<evidence type="ECO:0000313" key="2">
    <source>
        <dbReference type="EMBL" id="JAD47618.1"/>
    </source>
</evidence>
<protein>
    <submittedName>
        <fullName evidence="2">Auxin:hydrogen symporter, putative</fullName>
    </submittedName>
</protein>
<feature type="region of interest" description="Disordered" evidence="1">
    <location>
        <begin position="13"/>
        <end position="44"/>
    </location>
</feature>
<organism evidence="2">
    <name type="scientific">Arundo donax</name>
    <name type="common">Giant reed</name>
    <name type="synonym">Donax arundinaceus</name>
    <dbReference type="NCBI Taxonomy" id="35708"/>
    <lineage>
        <taxon>Eukaryota</taxon>
        <taxon>Viridiplantae</taxon>
        <taxon>Streptophyta</taxon>
        <taxon>Embryophyta</taxon>
        <taxon>Tracheophyta</taxon>
        <taxon>Spermatophyta</taxon>
        <taxon>Magnoliopsida</taxon>
        <taxon>Liliopsida</taxon>
        <taxon>Poales</taxon>
        <taxon>Poaceae</taxon>
        <taxon>PACMAD clade</taxon>
        <taxon>Arundinoideae</taxon>
        <taxon>Arundineae</taxon>
        <taxon>Arundo</taxon>
    </lineage>
</organism>
<sequence length="44" mass="5024">MLLRASDVRMLKRLDARRAPSRPTRRTCRTGSHATMSSDQNPIL</sequence>
<evidence type="ECO:0000256" key="1">
    <source>
        <dbReference type="SAM" id="MobiDB-lite"/>
    </source>
</evidence>
<accession>A0A0A9ACK2</accession>
<feature type="compositionally biased region" description="Polar residues" evidence="1">
    <location>
        <begin position="32"/>
        <end position="44"/>
    </location>
</feature>
<reference evidence="2" key="2">
    <citation type="journal article" date="2015" name="Data Brief">
        <title>Shoot transcriptome of the giant reed, Arundo donax.</title>
        <authorList>
            <person name="Barrero R.A."/>
            <person name="Guerrero F.D."/>
            <person name="Moolhuijzen P."/>
            <person name="Goolsby J.A."/>
            <person name="Tidwell J."/>
            <person name="Bellgard S.E."/>
            <person name="Bellgard M.I."/>
        </authorList>
    </citation>
    <scope>NUCLEOTIDE SEQUENCE</scope>
    <source>
        <tissue evidence="2">Shoot tissue taken approximately 20 cm above the soil surface</tissue>
    </source>
</reference>
<proteinExistence type="predicted"/>
<reference evidence="2" key="1">
    <citation type="submission" date="2014-09" db="EMBL/GenBank/DDBJ databases">
        <authorList>
            <person name="Magalhaes I.L.F."/>
            <person name="Oliveira U."/>
            <person name="Santos F.R."/>
            <person name="Vidigal T.H.D.A."/>
            <person name="Brescovit A.D."/>
            <person name="Santos A.J."/>
        </authorList>
    </citation>
    <scope>NUCLEOTIDE SEQUENCE</scope>
    <source>
        <tissue evidence="2">Shoot tissue taken approximately 20 cm above the soil surface</tissue>
    </source>
</reference>
<feature type="compositionally biased region" description="Basic residues" evidence="1">
    <location>
        <begin position="19"/>
        <end position="28"/>
    </location>
</feature>
<dbReference type="EMBL" id="GBRH01250277">
    <property type="protein sequence ID" value="JAD47618.1"/>
    <property type="molecule type" value="Transcribed_RNA"/>
</dbReference>
<dbReference type="AlphaFoldDB" id="A0A0A9ACK2"/>
<name>A0A0A9ACK2_ARUDO</name>